<keyword evidence="4 5" id="KW-0378">Hydrolase</keyword>
<keyword evidence="7" id="KW-0472">Membrane</keyword>
<feature type="binding site" evidence="5">
    <location>
        <position position="329"/>
    </location>
    <ligand>
        <name>a divalent metal cation</name>
        <dbReference type="ChEBI" id="CHEBI:60240"/>
        <label>1</label>
    </ligand>
</feature>
<reference evidence="9" key="1">
    <citation type="submission" date="2021-01" db="EMBL/GenBank/DDBJ databases">
        <authorList>
            <person name="Corre E."/>
            <person name="Pelletier E."/>
            <person name="Niang G."/>
            <person name="Scheremetjew M."/>
            <person name="Finn R."/>
            <person name="Kale V."/>
            <person name="Holt S."/>
            <person name="Cochrane G."/>
            <person name="Meng A."/>
            <person name="Brown T."/>
            <person name="Cohen L."/>
        </authorList>
    </citation>
    <scope>NUCLEOTIDE SEQUENCE</scope>
    <source>
        <strain evidence="9">DIVA3 518/3/11/1/6</strain>
    </source>
</reference>
<feature type="binding site" evidence="5">
    <location>
        <position position="202"/>
    </location>
    <ligand>
        <name>a divalent metal cation</name>
        <dbReference type="ChEBI" id="CHEBI:60240"/>
        <label>1</label>
    </ligand>
</feature>
<comment type="cofactor">
    <cofactor evidence="5">
        <name>Co(2+)</name>
        <dbReference type="ChEBI" id="CHEBI:48828"/>
    </cofactor>
    <cofactor evidence="5">
        <name>Zn(2+)</name>
        <dbReference type="ChEBI" id="CHEBI:29105"/>
    </cofactor>
    <cofactor evidence="5">
        <name>Mn(2+)</name>
        <dbReference type="ChEBI" id="CHEBI:29035"/>
    </cofactor>
    <cofactor evidence="5">
        <name>Fe(2+)</name>
        <dbReference type="ChEBI" id="CHEBI:29033"/>
    </cofactor>
    <text evidence="5">Binds 2 divalent metal cations per subunit. Has a high-affinity and a low affinity metal-binding site. The true nature of the physiological cofactor is under debate. The enzyme is active with cobalt, zinc, manganese or divalent iron ions. Most likely, methionine aminopeptidases function as mononuclear Fe(2+)-metalloproteases under physiological conditions, and the catalytically relevant metal-binding site has been assigned to the histidine-containing high-affinity site.</text>
</comment>
<evidence type="ECO:0000256" key="3">
    <source>
        <dbReference type="ARBA" id="ARBA00022723"/>
    </source>
</evidence>
<dbReference type="HAMAP" id="MF_01974">
    <property type="entry name" value="MetAP_1"/>
    <property type="match status" value="1"/>
</dbReference>
<keyword evidence="7" id="KW-1133">Transmembrane helix</keyword>
<evidence type="ECO:0000256" key="5">
    <source>
        <dbReference type="HAMAP-Rule" id="MF_03174"/>
    </source>
</evidence>
<organism evidence="9">
    <name type="scientific">Vannella robusta</name>
    <dbReference type="NCBI Taxonomy" id="1487602"/>
    <lineage>
        <taxon>Eukaryota</taxon>
        <taxon>Amoebozoa</taxon>
        <taxon>Discosea</taxon>
        <taxon>Flabellinia</taxon>
        <taxon>Vannellidae</taxon>
        <taxon>Vannella</taxon>
    </lineage>
</organism>
<dbReference type="Gene3D" id="3.90.230.10">
    <property type="entry name" value="Creatinase/methionine aminopeptidase superfamily"/>
    <property type="match status" value="1"/>
</dbReference>
<dbReference type="EC" id="3.4.11.18" evidence="6"/>
<dbReference type="EMBL" id="HBKP01011975">
    <property type="protein sequence ID" value="CAE2219155.1"/>
    <property type="molecule type" value="Transcribed_RNA"/>
</dbReference>
<sequence length="348" mass="38648">MLIIALKNASRRTGLFISLYISQVVGVSVVNVFLIFLFVEPSKQTSIPEHFRGYQFTGPLRPAKVTPMRNILPSIEVPDYAENGIPISEREAKQRPGAIHVHTPEEIEAMRVVCRYGREVLDLAGSMVRVGITTEEIDAAVHQACMERNSYPSPLNYNYFPKSCCTSVNEVICHGIPDERPLEDGDIVNIDITLYHGGFHGDLNATYFVGNVDEESRRLVKVTRECLDKAIAACKPGTLYRDIGGIISSHANAQGFQVVKSYCGHGIGRLFHTTPNVPHYSRNKAVGMMKPGHIFTIEPMINMGTWRDQLWPDDWTAVTKDGKRSAQFEETLLVTEDGVEILTAGSGN</sequence>
<dbReference type="InterPro" id="IPR036005">
    <property type="entry name" value="Creatinase/aminopeptidase-like"/>
</dbReference>
<dbReference type="SUPFAM" id="SSF55920">
    <property type="entry name" value="Creatinase/aminopeptidase"/>
    <property type="match status" value="1"/>
</dbReference>
<feature type="transmembrane region" description="Helical" evidence="7">
    <location>
        <begin position="15"/>
        <end position="39"/>
    </location>
</feature>
<feature type="binding site" evidence="5">
    <location>
        <position position="265"/>
    </location>
    <ligand>
        <name>a divalent metal cation</name>
        <dbReference type="ChEBI" id="CHEBI:60240"/>
        <label>2</label>
        <note>catalytic</note>
    </ligand>
</feature>
<evidence type="ECO:0000259" key="8">
    <source>
        <dbReference type="Pfam" id="PF00557"/>
    </source>
</evidence>
<feature type="binding site" evidence="5">
    <location>
        <position position="298"/>
    </location>
    <ligand>
        <name>a divalent metal cation</name>
        <dbReference type="ChEBI" id="CHEBI:60240"/>
        <label>2</label>
        <note>catalytic</note>
    </ligand>
</feature>
<protein>
    <recommendedName>
        <fullName evidence="6">Methionine aminopeptidase</fullName>
        <ecNumber evidence="6">3.4.11.18</ecNumber>
    </recommendedName>
</protein>
<comment type="similarity">
    <text evidence="5">Belongs to the peptidase M24A family. Methionine aminopeptidase type 1 subfamily.</text>
</comment>
<dbReference type="Pfam" id="PF00557">
    <property type="entry name" value="Peptidase_M24"/>
    <property type="match status" value="1"/>
</dbReference>
<accession>A0A7S4I5D6</accession>
<keyword evidence="2 5" id="KW-0645">Protease</keyword>
<dbReference type="PROSITE" id="PS00680">
    <property type="entry name" value="MAP_1"/>
    <property type="match status" value="1"/>
</dbReference>
<evidence type="ECO:0000256" key="4">
    <source>
        <dbReference type="ARBA" id="ARBA00022801"/>
    </source>
</evidence>
<dbReference type="NCBIfam" id="TIGR00500">
    <property type="entry name" value="met_pdase_I"/>
    <property type="match status" value="1"/>
</dbReference>
<evidence type="ECO:0000313" key="9">
    <source>
        <dbReference type="EMBL" id="CAE2219155.1"/>
    </source>
</evidence>
<proteinExistence type="inferred from homology"/>
<name>A0A7S4I5D6_9EUKA</name>
<dbReference type="GO" id="GO:0046872">
    <property type="term" value="F:metal ion binding"/>
    <property type="evidence" value="ECO:0007669"/>
    <property type="project" value="UniProtKB-UniRule"/>
</dbReference>
<dbReference type="PANTHER" id="PTHR43330:SF7">
    <property type="entry name" value="METHIONINE AMINOPEPTIDASE 1"/>
    <property type="match status" value="1"/>
</dbReference>
<comment type="catalytic activity">
    <reaction evidence="5 6">
        <text>Release of N-terminal amino acids, preferentially methionine, from peptides and arylamides.</text>
        <dbReference type="EC" id="3.4.11.18"/>
    </reaction>
</comment>
<gene>
    <name evidence="9" type="ORF">VSP0166_LOCUS8387</name>
</gene>
<dbReference type="PANTHER" id="PTHR43330">
    <property type="entry name" value="METHIONINE AMINOPEPTIDASE"/>
    <property type="match status" value="1"/>
</dbReference>
<dbReference type="PRINTS" id="PR00599">
    <property type="entry name" value="MAPEPTIDASE"/>
</dbReference>
<feature type="binding site" evidence="5">
    <location>
        <position position="191"/>
    </location>
    <ligand>
        <name>a divalent metal cation</name>
        <dbReference type="ChEBI" id="CHEBI:60240"/>
        <label>1</label>
    </ligand>
</feature>
<evidence type="ECO:0000256" key="2">
    <source>
        <dbReference type="ARBA" id="ARBA00022670"/>
    </source>
</evidence>
<evidence type="ECO:0000256" key="7">
    <source>
        <dbReference type="SAM" id="Phobius"/>
    </source>
</evidence>
<dbReference type="AlphaFoldDB" id="A0A7S4I5D6"/>
<dbReference type="InterPro" id="IPR000994">
    <property type="entry name" value="Pept_M24"/>
</dbReference>
<keyword evidence="7" id="KW-0812">Transmembrane</keyword>
<keyword evidence="3 5" id="KW-0479">Metal-binding</keyword>
<feature type="domain" description="Peptidase M24" evidence="8">
    <location>
        <begin position="108"/>
        <end position="336"/>
    </location>
</feature>
<feature type="binding site" evidence="5">
    <location>
        <position position="272"/>
    </location>
    <ligand>
        <name>substrate</name>
    </ligand>
</feature>
<dbReference type="InterPro" id="IPR001714">
    <property type="entry name" value="Pept_M24_MAP"/>
</dbReference>
<dbReference type="GO" id="GO:0006508">
    <property type="term" value="P:proteolysis"/>
    <property type="evidence" value="ECO:0007669"/>
    <property type="project" value="UniProtKB-KW"/>
</dbReference>
<feature type="binding site" evidence="5">
    <location>
        <position position="174"/>
    </location>
    <ligand>
        <name>substrate</name>
    </ligand>
</feature>
<dbReference type="CDD" id="cd01086">
    <property type="entry name" value="MetAP1"/>
    <property type="match status" value="1"/>
</dbReference>
<keyword evidence="1 5" id="KW-0031">Aminopeptidase</keyword>
<dbReference type="GO" id="GO:0070006">
    <property type="term" value="F:metalloaminopeptidase activity"/>
    <property type="evidence" value="ECO:0007669"/>
    <property type="project" value="UniProtKB-UniRule"/>
</dbReference>
<evidence type="ECO:0000256" key="1">
    <source>
        <dbReference type="ARBA" id="ARBA00022438"/>
    </source>
</evidence>
<feature type="binding site" evidence="5">
    <location>
        <position position="202"/>
    </location>
    <ligand>
        <name>a divalent metal cation</name>
        <dbReference type="ChEBI" id="CHEBI:60240"/>
        <label>2</label>
        <note>catalytic</note>
    </ligand>
</feature>
<evidence type="ECO:0000256" key="6">
    <source>
        <dbReference type="RuleBase" id="RU003653"/>
    </source>
</evidence>
<dbReference type="InterPro" id="IPR002467">
    <property type="entry name" value="Pept_M24A_MAP1"/>
</dbReference>
<feature type="binding site" evidence="5">
    <location>
        <position position="329"/>
    </location>
    <ligand>
        <name>a divalent metal cation</name>
        <dbReference type="ChEBI" id="CHEBI:60240"/>
        <label>2</label>
        <note>catalytic</note>
    </ligand>
</feature>
<dbReference type="GO" id="GO:0004239">
    <property type="term" value="F:initiator methionyl aminopeptidase activity"/>
    <property type="evidence" value="ECO:0007669"/>
    <property type="project" value="UniProtKB-UniRule"/>
</dbReference>
<dbReference type="GO" id="GO:0005829">
    <property type="term" value="C:cytosol"/>
    <property type="evidence" value="ECO:0007669"/>
    <property type="project" value="TreeGrafter"/>
</dbReference>
<comment type="function">
    <text evidence="6">Cotranslationally removes the N-terminal methionine from nascent proteins. The N-terminal methionine is often cleaved when the second residue in the primary sequence is small and uncharged (Met-Ala-, Cys, Gly, Pro, Ser, Thr, or Val).</text>
</comment>